<proteinExistence type="predicted"/>
<gene>
    <name evidence="2" type="ORF">FHR72_004823</name>
</gene>
<feature type="signal peptide" evidence="1">
    <location>
        <begin position="1"/>
        <end position="23"/>
    </location>
</feature>
<evidence type="ECO:0000256" key="1">
    <source>
        <dbReference type="SAM" id="SignalP"/>
    </source>
</evidence>
<keyword evidence="1" id="KW-0732">Signal</keyword>
<comment type="caution">
    <text evidence="2">The sequence shown here is derived from an EMBL/GenBank/DDBJ whole genome shotgun (WGS) entry which is preliminary data.</text>
</comment>
<feature type="chain" id="PRO_5032553081" description="TonB C-terminal domain-containing protein" evidence="1">
    <location>
        <begin position="24"/>
        <end position="138"/>
    </location>
</feature>
<keyword evidence="3" id="KW-1185">Reference proteome</keyword>
<organism evidence="2 3">
    <name type="scientific">Mycolicibacterium iranicum</name>
    <name type="common">Mycobacterium iranicum</name>
    <dbReference type="NCBI Taxonomy" id="912594"/>
    <lineage>
        <taxon>Bacteria</taxon>
        <taxon>Bacillati</taxon>
        <taxon>Actinomycetota</taxon>
        <taxon>Actinomycetes</taxon>
        <taxon>Mycobacteriales</taxon>
        <taxon>Mycobacteriaceae</taxon>
        <taxon>Mycolicibacterium</taxon>
    </lineage>
</organism>
<reference evidence="2 3" key="1">
    <citation type="submission" date="2020-08" db="EMBL/GenBank/DDBJ databases">
        <title>The Agave Microbiome: Exploring the role of microbial communities in plant adaptations to desert environments.</title>
        <authorList>
            <person name="Partida-Martinez L.P."/>
        </authorList>
    </citation>
    <scope>NUCLEOTIDE SEQUENCE [LARGE SCALE GENOMIC DNA]</scope>
    <source>
        <strain evidence="2 3">AT2.18</strain>
    </source>
</reference>
<dbReference type="Proteomes" id="UP000550501">
    <property type="component" value="Unassembled WGS sequence"/>
</dbReference>
<dbReference type="AlphaFoldDB" id="A0A839QFM5"/>
<evidence type="ECO:0000313" key="2">
    <source>
        <dbReference type="EMBL" id="MBB2993315.1"/>
    </source>
</evidence>
<accession>A0A839QFM5</accession>
<sequence length="138" mass="14347">MRAFALLAAFCVVLSGAAGPASAQPPEAPVAVPETPPGTPALMFADDPAIVNAYPTRPQFWSRVADERMVRLHFSTGTPECYGVSATVQESATDVVVDLRTGTLPGAVDRACIAIAVFGAVDVPLAQPLGNRRVLSLT</sequence>
<dbReference type="RefSeq" id="WP_183473148.1">
    <property type="nucleotide sequence ID" value="NZ_JACHVU010000015.1"/>
</dbReference>
<dbReference type="EMBL" id="JACHVU010000015">
    <property type="protein sequence ID" value="MBB2993315.1"/>
    <property type="molecule type" value="Genomic_DNA"/>
</dbReference>
<protein>
    <recommendedName>
        <fullName evidence="4">TonB C-terminal domain-containing protein</fullName>
    </recommendedName>
</protein>
<name>A0A839QFM5_MYCIR</name>
<evidence type="ECO:0000313" key="3">
    <source>
        <dbReference type="Proteomes" id="UP000550501"/>
    </source>
</evidence>
<evidence type="ECO:0008006" key="4">
    <source>
        <dbReference type="Google" id="ProtNLM"/>
    </source>
</evidence>